<dbReference type="AlphaFoldDB" id="A0A7W6CUW7"/>
<sequence length="114" mass="12525">MTETRGRMFDEIGRLMTDAAGMASGLRREVETVVRQQASRILSDLDLVRRDEFEAVRAMASRAREENEKLAERLAALEERLGRSEVDADSVFGEKAAEPAPVGAPKGFDDAVGD</sequence>
<gene>
    <name evidence="2" type="ORF">GGR24_000189</name>
</gene>
<dbReference type="RefSeq" id="WP_183393425.1">
    <property type="nucleotide sequence ID" value="NZ_JACIDR010000001.1"/>
</dbReference>
<dbReference type="InterPro" id="IPR007475">
    <property type="entry name" value="UbiK"/>
</dbReference>
<accession>A0A7W6CUW7</accession>
<evidence type="ECO:0000313" key="2">
    <source>
        <dbReference type="EMBL" id="MBB3971556.1"/>
    </source>
</evidence>
<comment type="caution">
    <text evidence="2">The sequence shown here is derived from an EMBL/GenBank/DDBJ whole genome shotgun (WGS) entry which is preliminary data.</text>
</comment>
<feature type="region of interest" description="Disordered" evidence="1">
    <location>
        <begin position="84"/>
        <end position="114"/>
    </location>
</feature>
<dbReference type="EMBL" id="JACIDR010000001">
    <property type="protein sequence ID" value="MBB3971556.1"/>
    <property type="molecule type" value="Genomic_DNA"/>
</dbReference>
<organism evidence="2 3">
    <name type="scientific">Hansschlegelia beijingensis</name>
    <dbReference type="NCBI Taxonomy" id="1133344"/>
    <lineage>
        <taxon>Bacteria</taxon>
        <taxon>Pseudomonadati</taxon>
        <taxon>Pseudomonadota</taxon>
        <taxon>Alphaproteobacteria</taxon>
        <taxon>Hyphomicrobiales</taxon>
        <taxon>Methylopilaceae</taxon>
        <taxon>Hansschlegelia</taxon>
    </lineage>
</organism>
<keyword evidence="3" id="KW-1185">Reference proteome</keyword>
<dbReference type="Proteomes" id="UP000528964">
    <property type="component" value="Unassembled WGS sequence"/>
</dbReference>
<evidence type="ECO:0000256" key="1">
    <source>
        <dbReference type="SAM" id="MobiDB-lite"/>
    </source>
</evidence>
<proteinExistence type="predicted"/>
<evidence type="ECO:0000313" key="3">
    <source>
        <dbReference type="Proteomes" id="UP000528964"/>
    </source>
</evidence>
<protein>
    <recommendedName>
        <fullName evidence="4">Accessory factor UbiK family protein</fullName>
    </recommendedName>
</protein>
<dbReference type="Pfam" id="PF04380">
    <property type="entry name" value="BMFP"/>
    <property type="match status" value="1"/>
</dbReference>
<name>A0A7W6CUW7_9HYPH</name>
<reference evidence="2 3" key="1">
    <citation type="submission" date="2020-08" db="EMBL/GenBank/DDBJ databases">
        <title>Genomic Encyclopedia of Type Strains, Phase IV (KMG-IV): sequencing the most valuable type-strain genomes for metagenomic binning, comparative biology and taxonomic classification.</title>
        <authorList>
            <person name="Goeker M."/>
        </authorList>
    </citation>
    <scope>NUCLEOTIDE SEQUENCE [LARGE SCALE GENOMIC DNA]</scope>
    <source>
        <strain evidence="2 3">DSM 25481</strain>
    </source>
</reference>
<evidence type="ECO:0008006" key="4">
    <source>
        <dbReference type="Google" id="ProtNLM"/>
    </source>
</evidence>